<protein>
    <submittedName>
        <fullName evidence="2">DinB family protein</fullName>
    </submittedName>
</protein>
<dbReference type="RefSeq" id="WP_381523794.1">
    <property type="nucleotide sequence ID" value="NZ_JBHULN010000008.1"/>
</dbReference>
<evidence type="ECO:0000313" key="2">
    <source>
        <dbReference type="EMBL" id="MFD2571879.1"/>
    </source>
</evidence>
<keyword evidence="3" id="KW-1185">Reference proteome</keyword>
<evidence type="ECO:0000313" key="3">
    <source>
        <dbReference type="Proteomes" id="UP001597469"/>
    </source>
</evidence>
<comment type="caution">
    <text evidence="2">The sequence shown here is derived from an EMBL/GenBank/DDBJ whole genome shotgun (WGS) entry which is preliminary data.</text>
</comment>
<reference evidence="3" key="1">
    <citation type="journal article" date="2019" name="Int. J. Syst. Evol. Microbiol.">
        <title>The Global Catalogue of Microorganisms (GCM) 10K type strain sequencing project: providing services to taxonomists for standard genome sequencing and annotation.</title>
        <authorList>
            <consortium name="The Broad Institute Genomics Platform"/>
            <consortium name="The Broad Institute Genome Sequencing Center for Infectious Disease"/>
            <person name="Wu L."/>
            <person name="Ma J."/>
        </authorList>
    </citation>
    <scope>NUCLEOTIDE SEQUENCE [LARGE SCALE GENOMIC DNA]</scope>
    <source>
        <strain evidence="3">KCTC 42805</strain>
    </source>
</reference>
<dbReference type="Pfam" id="PF12867">
    <property type="entry name" value="DinB_2"/>
    <property type="match status" value="1"/>
</dbReference>
<dbReference type="EMBL" id="JBHULN010000008">
    <property type="protein sequence ID" value="MFD2571879.1"/>
    <property type="molecule type" value="Genomic_DNA"/>
</dbReference>
<gene>
    <name evidence="2" type="ORF">ACFSUS_14640</name>
</gene>
<evidence type="ECO:0000259" key="1">
    <source>
        <dbReference type="Pfam" id="PF12867"/>
    </source>
</evidence>
<accession>A0ABW5M5F2</accession>
<dbReference type="Gene3D" id="1.20.120.450">
    <property type="entry name" value="dinb family like domain"/>
    <property type="match status" value="1"/>
</dbReference>
<dbReference type="SUPFAM" id="SSF109854">
    <property type="entry name" value="DinB/YfiT-like putative metalloenzymes"/>
    <property type="match status" value="1"/>
</dbReference>
<dbReference type="Proteomes" id="UP001597469">
    <property type="component" value="Unassembled WGS sequence"/>
</dbReference>
<feature type="domain" description="DinB-like" evidence="1">
    <location>
        <begin position="24"/>
        <end position="184"/>
    </location>
</feature>
<sequence>MQKLATAQELQSRIVTILETVVNEFKPLTDAQLRWKPTAARPAPDQWSILECLQHLNLAERFYIRNIQHKVDQLGLVQTSPTDQVLESDWVGKAMLYTVDPQVKIKLPVPGMIRPRRVGELNPTEVINQFVELHTLLRELLAKAVYLDWNQEEMMTLFGNWLKIRLGDALRMLVAHSEQHINQAMRVKKEMNNFVAS</sequence>
<name>A0ABW5M5F2_9BACT</name>
<dbReference type="InterPro" id="IPR034660">
    <property type="entry name" value="DinB/YfiT-like"/>
</dbReference>
<dbReference type="InterPro" id="IPR024775">
    <property type="entry name" value="DinB-like"/>
</dbReference>
<organism evidence="2 3">
    <name type="scientific">Spirosoma soli</name>
    <dbReference type="NCBI Taxonomy" id="1770529"/>
    <lineage>
        <taxon>Bacteria</taxon>
        <taxon>Pseudomonadati</taxon>
        <taxon>Bacteroidota</taxon>
        <taxon>Cytophagia</taxon>
        <taxon>Cytophagales</taxon>
        <taxon>Cytophagaceae</taxon>
        <taxon>Spirosoma</taxon>
    </lineage>
</organism>
<proteinExistence type="predicted"/>